<reference evidence="5 6" key="1">
    <citation type="submission" date="2019-02" db="EMBL/GenBank/DDBJ databases">
        <title>Deep-cultivation of Planctomycetes and their phenomic and genomic characterization uncovers novel biology.</title>
        <authorList>
            <person name="Wiegand S."/>
            <person name="Jogler M."/>
            <person name="Boedeker C."/>
            <person name="Pinto D."/>
            <person name="Vollmers J."/>
            <person name="Rivas-Marin E."/>
            <person name="Kohn T."/>
            <person name="Peeters S.H."/>
            <person name="Heuer A."/>
            <person name="Rast P."/>
            <person name="Oberbeckmann S."/>
            <person name="Bunk B."/>
            <person name="Jeske O."/>
            <person name="Meyerdierks A."/>
            <person name="Storesund J.E."/>
            <person name="Kallscheuer N."/>
            <person name="Luecker S."/>
            <person name="Lage O.M."/>
            <person name="Pohl T."/>
            <person name="Merkel B.J."/>
            <person name="Hornburger P."/>
            <person name="Mueller R.-W."/>
            <person name="Bruemmer F."/>
            <person name="Labrenz M."/>
            <person name="Spormann A.M."/>
            <person name="Op den Camp H."/>
            <person name="Overmann J."/>
            <person name="Amann R."/>
            <person name="Jetten M.S.M."/>
            <person name="Mascher T."/>
            <person name="Medema M.H."/>
            <person name="Devos D.P."/>
            <person name="Kaster A.-K."/>
            <person name="Ovreas L."/>
            <person name="Rohde M."/>
            <person name="Galperin M.Y."/>
            <person name="Jogler C."/>
        </authorList>
    </citation>
    <scope>NUCLEOTIDE SEQUENCE [LARGE SCALE GENOMIC DNA]</scope>
    <source>
        <strain evidence="5 6">Pan189</strain>
    </source>
</reference>
<keyword evidence="1" id="KW-0175">Coiled coil</keyword>
<dbReference type="InterPro" id="IPR011047">
    <property type="entry name" value="Quinoprotein_ADH-like_sf"/>
</dbReference>
<feature type="region of interest" description="Disordered" evidence="2">
    <location>
        <begin position="102"/>
        <end position="138"/>
    </location>
</feature>
<dbReference type="OrthoDB" id="242013at2"/>
<dbReference type="KEGG" id="svp:Pan189_38330"/>
<accession>A0A517R6A6</accession>
<evidence type="ECO:0000256" key="2">
    <source>
        <dbReference type="SAM" id="MobiDB-lite"/>
    </source>
</evidence>
<dbReference type="PANTHER" id="PTHR34512">
    <property type="entry name" value="CELL SURFACE PROTEIN"/>
    <property type="match status" value="1"/>
</dbReference>
<keyword evidence="3" id="KW-0812">Transmembrane</keyword>
<keyword evidence="6" id="KW-1185">Reference proteome</keyword>
<keyword evidence="3" id="KW-1133">Transmembrane helix</keyword>
<protein>
    <submittedName>
        <fullName evidence="5">Outer membrane biogenesis protein BamB</fullName>
    </submittedName>
</protein>
<dbReference type="InterPro" id="IPR018391">
    <property type="entry name" value="PQQ_b-propeller_rpt"/>
</dbReference>
<name>A0A517R6A6_9PLAN</name>
<dbReference type="Gene3D" id="2.130.10.10">
    <property type="entry name" value="YVTN repeat-like/Quinoprotein amine dehydrogenase"/>
    <property type="match status" value="2"/>
</dbReference>
<proteinExistence type="predicted"/>
<dbReference type="SMART" id="SM00564">
    <property type="entry name" value="PQQ"/>
    <property type="match status" value="5"/>
</dbReference>
<evidence type="ECO:0000313" key="5">
    <source>
        <dbReference type="EMBL" id="QDT39426.1"/>
    </source>
</evidence>
<keyword evidence="3" id="KW-0472">Membrane</keyword>
<evidence type="ECO:0000256" key="3">
    <source>
        <dbReference type="SAM" id="Phobius"/>
    </source>
</evidence>
<evidence type="ECO:0000256" key="1">
    <source>
        <dbReference type="SAM" id="Coils"/>
    </source>
</evidence>
<feature type="region of interest" description="Disordered" evidence="2">
    <location>
        <begin position="1565"/>
        <end position="1607"/>
    </location>
</feature>
<evidence type="ECO:0000313" key="6">
    <source>
        <dbReference type="Proteomes" id="UP000317318"/>
    </source>
</evidence>
<feature type="coiled-coil region" evidence="1">
    <location>
        <begin position="1077"/>
        <end position="1104"/>
    </location>
</feature>
<dbReference type="InterPro" id="IPR015943">
    <property type="entry name" value="WD40/YVTN_repeat-like_dom_sf"/>
</dbReference>
<feature type="transmembrane region" description="Helical" evidence="3">
    <location>
        <begin position="59"/>
        <end position="81"/>
    </location>
</feature>
<dbReference type="InterPro" id="IPR002372">
    <property type="entry name" value="PQQ_rpt_dom"/>
</dbReference>
<dbReference type="Proteomes" id="UP000317318">
    <property type="component" value="Chromosome"/>
</dbReference>
<gene>
    <name evidence="5" type="ORF">Pan189_38330</name>
</gene>
<dbReference type="PANTHER" id="PTHR34512:SF30">
    <property type="entry name" value="OUTER MEMBRANE PROTEIN ASSEMBLY FACTOR BAMB"/>
    <property type="match status" value="1"/>
</dbReference>
<evidence type="ECO:0000259" key="4">
    <source>
        <dbReference type="Pfam" id="PF13360"/>
    </source>
</evidence>
<dbReference type="EMBL" id="CP036268">
    <property type="protein sequence ID" value="QDT39426.1"/>
    <property type="molecule type" value="Genomic_DNA"/>
</dbReference>
<dbReference type="Pfam" id="PF13360">
    <property type="entry name" value="PQQ_2"/>
    <property type="match status" value="1"/>
</dbReference>
<feature type="domain" description="Pyrrolo-quinoline quinone repeat" evidence="4">
    <location>
        <begin position="631"/>
        <end position="795"/>
    </location>
</feature>
<dbReference type="SUPFAM" id="SSF50998">
    <property type="entry name" value="Quinoprotein alcohol dehydrogenase-like"/>
    <property type="match status" value="2"/>
</dbReference>
<feature type="compositionally biased region" description="Basic and acidic residues" evidence="2">
    <location>
        <begin position="105"/>
        <end position="119"/>
    </location>
</feature>
<dbReference type="RefSeq" id="WP_145365562.1">
    <property type="nucleotide sequence ID" value="NZ_CP036268.1"/>
</dbReference>
<sequence>MGTVPYVERNGHRSCLADHKPLPEEPISIACFRRGPTAEPALTTACSAPRELAHSERRAFALIRVNVLAVPALVLMSLVLASSDAIADEPFNPLQQFFETLLPPDSKEPVPEKPERTRSEPTPYDVISSDPLDGRAPHDSASANWLKQAYILIQDEDWERAARLISQVLERAGGRVVRLRSGEISPVATEAAELFSSLPAEIRREYRLRDEGVAAAMLRDAVAQGRSELLTQISERYAYTPAGASALTLLIARHIDHGRFALAARLLERQRRRGSAGSISALSKAVFAATASGEDTSAQEIIETANEDWQRELGRVAELGRQFRTKHNAGSRLPLADWRYDGGVPVRNARAPKCDPLLLARWDHPLTFDRSVAERIELLEGDVRQTTALVPVCRPIAVRGNIVFRTLRGLSVVSAETGRLIWESSPANSLEAVLAAGDSTEAEDNPSLFQNRRSQFDAWVENLDINQYPATSFLYRDDALGALSSDGARVFTIEKSGTVDDRQADLRRRGARSSRRTTLNNSLNQLAAYDLRTGRVLWRAGGTAVGDVFDGDLAGCHFFGPCLPDDGELLVVGEKDREIRLYALDPISGTRLWSTLLAYSETGIEQDPARARWAAPVAVKEGVIVCPTTLGWVAAVNRVGRRLLWAGAVKEADTRNRSRFRRQVTVTADKTIGQRWLSSPPVINGSNVIIAVPEEDSLICLDLFDGTVRWKKPRGSALAFCGTAEGLVFLTSSNLVVAIDAADGTTEWRVSLSNSNDRTAGGAFLAGDQLLLPLDAGRLWVIDPMTGKVLARRKALSGGLKLGSLVSYKDRLYSLSSQGMTAFENPGLLDEEIRRAMVADDEQAEAKFRQAQLLMLDQKFESALGLLGEIDAAAPGPVLRNEIRFARIAALKALISTNPVERADLLPRLRSISESDAELRAVDIFEIEIAVASGNPSAAVNACLAVARNSDLDAMLPRPDRYRVRLGNWLAGQIRGAYFAASLNEQRKIDSIIEREIRNAEDAEGNDGYRLELADLFAFRPSGQELRLRVAKRLAEAGRHEEAFAQLDHIQDAARGAADRKSPGDDAVSQAGDARFSKELADRVERFRQELADAQASAAQIAEVPAGWEDYEVAIKVEGYTRSTGYVSLAIEGATADFFQRHSFQVDTSNNRLIVLGPNGSRVVQSYSLRSGERSYTPRAKAVGNRIYLLYNDFVHCIAVREARMLWARGPSDRRNSSRLRSPGRRQTMTLLPFSNFANSKGLIREAKMAGIMPVANERIVCVQSLRTLEVFDALSGRLLWARDGLSSGSTVTATTRAVFLLEGGSEWKAFDAINGRPLALDQITRLVNASVATVGPYLVVAHRGRTGSAFGIFPIDVATPRLFLFDPVAGQSGWVPDVPLASAVRVGLLADGRMVLVDRDNSVALVDFHERSVSNLGDVPASLFQGNVRSALCFSTTESLFLIVNRGNQYTYYSGGVPTFFVDGQMTGLALDGSGQRWSKRVKGTLPLSDVDRTPVFIFIDRSLRQKFGTSYWTADITAVDRHTGDTVGEASMPGRSHFNPSAVRIDLQREFVELQTYNGNLRFSRFDKEPAEESEPGEGSKSAENSATGNSETGAEEGSGPNDPR</sequence>
<organism evidence="5 6">
    <name type="scientific">Stratiformator vulcanicus</name>
    <dbReference type="NCBI Taxonomy" id="2527980"/>
    <lineage>
        <taxon>Bacteria</taxon>
        <taxon>Pseudomonadati</taxon>
        <taxon>Planctomycetota</taxon>
        <taxon>Planctomycetia</taxon>
        <taxon>Planctomycetales</taxon>
        <taxon>Planctomycetaceae</taxon>
        <taxon>Stratiformator</taxon>
    </lineage>
</organism>